<sequence>MIIDLTKKIAEMKNSEKAQHIETILSFNDYENMDVTDLRTIASVIEAYQKEKAILDKAELIKAKYSLYSKVYFNDSDDEIEALLNAMEVDDEARFIYHLQNEFDVILKNKTPKERLETIEEIKNLFKEAFTLTDENFQPAMTRLHITDNWEKALRGMQVEKIAKDLNYSFSQDELKELTSLHKTTTKRIVKKRIEDLLTYCNFHYEASVLHDGHYERFL</sequence>
<proteinExistence type="predicted"/>
<reference evidence="1" key="1">
    <citation type="journal article" date="2021" name="Proc. Natl. Acad. Sci. U.S.A.">
        <title>A Catalog of Tens of Thousands of Viruses from Human Metagenomes Reveals Hidden Associations with Chronic Diseases.</title>
        <authorList>
            <person name="Tisza M.J."/>
            <person name="Buck C.B."/>
        </authorList>
    </citation>
    <scope>NUCLEOTIDE SEQUENCE</scope>
    <source>
        <strain evidence="1">CtHip2</strain>
    </source>
</reference>
<protein>
    <submittedName>
        <fullName evidence="1">Uncharacterized protein</fullName>
    </submittedName>
</protein>
<name>A0A8S5RW28_9CAUD</name>
<organism evidence="1">
    <name type="scientific">Siphoviridae sp. ctHip2</name>
    <dbReference type="NCBI Taxonomy" id="2827830"/>
    <lineage>
        <taxon>Viruses</taxon>
        <taxon>Duplodnaviria</taxon>
        <taxon>Heunggongvirae</taxon>
        <taxon>Uroviricota</taxon>
        <taxon>Caudoviricetes</taxon>
    </lineage>
</organism>
<dbReference type="EMBL" id="BK032497">
    <property type="protein sequence ID" value="DAF42832.1"/>
    <property type="molecule type" value="Genomic_DNA"/>
</dbReference>
<accession>A0A8S5RW28</accession>
<evidence type="ECO:0000313" key="1">
    <source>
        <dbReference type="EMBL" id="DAF42832.1"/>
    </source>
</evidence>